<dbReference type="OrthoDB" id="3203159at2759"/>
<organism evidence="1 2">
    <name type="scientific">Armillaria gallica</name>
    <name type="common">Bulbous honey fungus</name>
    <name type="synonym">Armillaria bulbosa</name>
    <dbReference type="NCBI Taxonomy" id="47427"/>
    <lineage>
        <taxon>Eukaryota</taxon>
        <taxon>Fungi</taxon>
        <taxon>Dikarya</taxon>
        <taxon>Basidiomycota</taxon>
        <taxon>Agaricomycotina</taxon>
        <taxon>Agaricomycetes</taxon>
        <taxon>Agaricomycetidae</taxon>
        <taxon>Agaricales</taxon>
        <taxon>Marasmiineae</taxon>
        <taxon>Physalacriaceae</taxon>
        <taxon>Armillaria</taxon>
    </lineage>
</organism>
<dbReference type="AlphaFoldDB" id="A0A2H3DJX9"/>
<proteinExistence type="predicted"/>
<reference evidence="2" key="1">
    <citation type="journal article" date="2017" name="Nat. Ecol. Evol.">
        <title>Genome expansion and lineage-specific genetic innovations in the forest pathogenic fungi Armillaria.</title>
        <authorList>
            <person name="Sipos G."/>
            <person name="Prasanna A.N."/>
            <person name="Walter M.C."/>
            <person name="O'Connor E."/>
            <person name="Balint B."/>
            <person name="Krizsan K."/>
            <person name="Kiss B."/>
            <person name="Hess J."/>
            <person name="Varga T."/>
            <person name="Slot J."/>
            <person name="Riley R."/>
            <person name="Boka B."/>
            <person name="Rigling D."/>
            <person name="Barry K."/>
            <person name="Lee J."/>
            <person name="Mihaltcheva S."/>
            <person name="LaButti K."/>
            <person name="Lipzen A."/>
            <person name="Waldron R."/>
            <person name="Moloney N.M."/>
            <person name="Sperisen C."/>
            <person name="Kredics L."/>
            <person name="Vagvoelgyi C."/>
            <person name="Patrignani A."/>
            <person name="Fitzpatrick D."/>
            <person name="Nagy I."/>
            <person name="Doyle S."/>
            <person name="Anderson J.B."/>
            <person name="Grigoriev I.V."/>
            <person name="Gueldener U."/>
            <person name="Muensterkoetter M."/>
            <person name="Nagy L.G."/>
        </authorList>
    </citation>
    <scope>NUCLEOTIDE SEQUENCE [LARGE SCALE GENOMIC DNA]</scope>
    <source>
        <strain evidence="2">Ar21-2</strain>
    </source>
</reference>
<dbReference type="InParanoid" id="A0A2H3DJX9"/>
<dbReference type="EMBL" id="KZ293672">
    <property type="protein sequence ID" value="PBK88563.1"/>
    <property type="molecule type" value="Genomic_DNA"/>
</dbReference>
<sequence length="249" mass="28909">MPVTHENQVQAISTRFARKTVPTDGMEDSKPNPQDFCMVQSDETLFELEEIGDCIAQIEVNGKEIREFQFVWLAADSMYNILGDSDHPAAKRVSNTFDILKDAFRTDFTNLHYLKPSQYKVFKQLMMTVEDLLSKVELADTIKGDCVFRLDQRKYSKVMSILRKRCTEAQTSLEANGIPNLRLPHWGTDNDVTEWITLSDLELFAIRFRMEVEHCLSIMLEYHDWETGQPRDQHDEDDDQFLPTTKCTL</sequence>
<evidence type="ECO:0000313" key="1">
    <source>
        <dbReference type="EMBL" id="PBK88563.1"/>
    </source>
</evidence>
<accession>A0A2H3DJX9</accession>
<evidence type="ECO:0000313" key="2">
    <source>
        <dbReference type="Proteomes" id="UP000217790"/>
    </source>
</evidence>
<dbReference type="Proteomes" id="UP000217790">
    <property type="component" value="Unassembled WGS sequence"/>
</dbReference>
<name>A0A2H3DJX9_ARMGA</name>
<protein>
    <submittedName>
        <fullName evidence="1">Uncharacterized protein</fullName>
    </submittedName>
</protein>
<gene>
    <name evidence="1" type="ORF">ARMGADRAFT_1084525</name>
</gene>
<keyword evidence="2" id="KW-1185">Reference proteome</keyword>